<accession>A0A291C2R4</accession>
<protein>
    <submittedName>
        <fullName evidence="2">Conotoxin</fullName>
    </submittedName>
</protein>
<feature type="chain" id="PRO_5012019000" evidence="1">
    <location>
        <begin position="28"/>
        <end position="94"/>
    </location>
</feature>
<dbReference type="EMBL" id="MF576908">
    <property type="protein sequence ID" value="ATF27742.1"/>
    <property type="molecule type" value="mRNA"/>
</dbReference>
<name>A0A291C2R4_CONPC</name>
<reference evidence="2" key="1">
    <citation type="journal article" date="2017" name="Genome Biol. Evol.">
        <title>Divergence of the Venom Exogene Repertoire in Two Sister Species of Turriconus.</title>
        <authorList>
            <person name="Li Q."/>
            <person name="Barghi N."/>
            <person name="Lu A."/>
            <person name="Fedosov A.E."/>
            <person name="Bandyopadhyay P.K."/>
            <person name="Lluisma A.O."/>
            <person name="Concepcion G.P."/>
            <person name="Yandell M."/>
            <person name="Olivera B.M."/>
            <person name="Safavi-Hemami H."/>
        </authorList>
    </citation>
    <scope>NUCLEOTIDE SEQUENCE</scope>
    <source>
        <strain evidence="2">P_Ps9.10</strain>
    </source>
</reference>
<sequence length="94" mass="10509">MHLSLAGSAVLMLLLLFALGNFIGVQAGQITRDVDNGQLTDKLRNLQSLWESRSLFKLVAKREWCGWTCSSQSECGSACVCYFKRCRLKVNLLP</sequence>
<evidence type="ECO:0000313" key="2">
    <source>
        <dbReference type="EMBL" id="ATF27742.1"/>
    </source>
</evidence>
<evidence type="ECO:0000256" key="1">
    <source>
        <dbReference type="SAM" id="SignalP"/>
    </source>
</evidence>
<keyword evidence="1" id="KW-0732">Signal</keyword>
<proteinExistence type="evidence at transcript level"/>
<dbReference type="AlphaFoldDB" id="A0A291C2R4"/>
<organism evidence="2">
    <name type="scientific">Conus praecellens</name>
    <name type="common">Admirable cone</name>
    <dbReference type="NCBI Taxonomy" id="128530"/>
    <lineage>
        <taxon>Eukaryota</taxon>
        <taxon>Metazoa</taxon>
        <taxon>Spiralia</taxon>
        <taxon>Lophotrochozoa</taxon>
        <taxon>Mollusca</taxon>
        <taxon>Gastropoda</taxon>
        <taxon>Caenogastropoda</taxon>
        <taxon>Neogastropoda</taxon>
        <taxon>Conoidea</taxon>
        <taxon>Conidae</taxon>
        <taxon>Conus</taxon>
        <taxon>Turriconus</taxon>
    </lineage>
</organism>
<reference evidence="2" key="2">
    <citation type="submission" date="2017-07" db="EMBL/GenBank/DDBJ databases">
        <authorList>
            <person name="Sun Z.S."/>
            <person name="Albrecht U."/>
            <person name="Echele G."/>
            <person name="Lee C.C."/>
        </authorList>
    </citation>
    <scope>NUCLEOTIDE SEQUENCE</scope>
    <source>
        <strain evidence="2">P_Ps9.10</strain>
    </source>
</reference>
<feature type="signal peptide" evidence="1">
    <location>
        <begin position="1"/>
        <end position="27"/>
    </location>
</feature>